<dbReference type="RefSeq" id="WP_221290301.1">
    <property type="nucleotide sequence ID" value="NZ_JACHGW010000005.1"/>
</dbReference>
<reference evidence="2 3" key="1">
    <citation type="submission" date="2020-08" db="EMBL/GenBank/DDBJ databases">
        <title>Genomic Encyclopedia of Type Strains, Phase IV (KMG-IV): sequencing the most valuable type-strain genomes for metagenomic binning, comparative biology and taxonomic classification.</title>
        <authorList>
            <person name="Goeker M."/>
        </authorList>
    </citation>
    <scope>NUCLEOTIDE SEQUENCE [LARGE SCALE GENOMIC DNA]</scope>
    <source>
        <strain evidence="2 3">DSM 23562</strain>
    </source>
</reference>
<protein>
    <submittedName>
        <fullName evidence="2">Uncharacterized protein</fullName>
    </submittedName>
</protein>
<proteinExistence type="predicted"/>
<evidence type="ECO:0000313" key="3">
    <source>
        <dbReference type="Proteomes" id="UP000520814"/>
    </source>
</evidence>
<name>A0A7W9SVF9_ARMRO</name>
<dbReference type="Proteomes" id="UP000520814">
    <property type="component" value="Unassembled WGS sequence"/>
</dbReference>
<evidence type="ECO:0000313" key="2">
    <source>
        <dbReference type="EMBL" id="MBB6053108.1"/>
    </source>
</evidence>
<gene>
    <name evidence="2" type="ORF">HNQ39_004940</name>
</gene>
<dbReference type="EMBL" id="JACHGW010000005">
    <property type="protein sequence ID" value="MBB6053108.1"/>
    <property type="molecule type" value="Genomic_DNA"/>
</dbReference>
<comment type="caution">
    <text evidence="2">The sequence shown here is derived from an EMBL/GenBank/DDBJ whole genome shotgun (WGS) entry which is preliminary data.</text>
</comment>
<dbReference type="AlphaFoldDB" id="A0A7W9SVF9"/>
<accession>A0A7W9SVF9</accession>
<sequence length="527" mass="58610">MKKTMKPQGLVSGQNEYLAGYLILPIEKVDRSYNAGFSMYIAAWPLLSNYPGHQFQTGLPGTWMFAQWDGPAPKDMYSDVEGGLGWWRDTRFPTTTPKFIMGGVAPNFSEIANGPAHGWGTWENPRGLYGVAQLSPWLLFPIDGINLKQGTCGELFGYGYFNLPLTDPKPTTKGKPVPTGNQCWTLFFNSNNFKGPVAFFSPYFWSHSAEKDPKLAGLLLDTRPVDPNRQVQMETQYIPCRMGTDSKGQSYARIAPTSFPRSTDSHSTLVHQDTVYNSTALHDSVAAWFSGGAPSSGRVSAQGAFVRTFRSGGRATWQIHSKSGGKEEKKVNIAWTAFATPTTPDPHTYGYQWSAETTKNQGKLVTLPEYFMLENGDDEKKARWVPVAAERVPAETGLHALTWETPKERPQPAYDTPEAPQSSWKKPGPAAGPFKAFLGDGSVVTYYWYRFADQPALLNADLTDAEREKLQARVEKLHRSWTKDREYLPPPKTGKLADLDPAQLVKPPKGLEIGYVPIATRQELAKR</sequence>
<feature type="region of interest" description="Disordered" evidence="1">
    <location>
        <begin position="402"/>
        <end position="427"/>
    </location>
</feature>
<organism evidence="2 3">
    <name type="scientific">Armatimonas rosea</name>
    <dbReference type="NCBI Taxonomy" id="685828"/>
    <lineage>
        <taxon>Bacteria</taxon>
        <taxon>Bacillati</taxon>
        <taxon>Armatimonadota</taxon>
        <taxon>Armatimonadia</taxon>
        <taxon>Armatimonadales</taxon>
        <taxon>Armatimonadaceae</taxon>
        <taxon>Armatimonas</taxon>
    </lineage>
</organism>
<evidence type="ECO:0000256" key="1">
    <source>
        <dbReference type="SAM" id="MobiDB-lite"/>
    </source>
</evidence>
<keyword evidence="3" id="KW-1185">Reference proteome</keyword>